<accession>A0A1H4JPA2</accession>
<dbReference type="GO" id="GO:0016757">
    <property type="term" value="F:glycosyltransferase activity"/>
    <property type="evidence" value="ECO:0007669"/>
    <property type="project" value="InterPro"/>
</dbReference>
<dbReference type="AlphaFoldDB" id="A0A1H4JPA2"/>
<evidence type="ECO:0000313" key="2">
    <source>
        <dbReference type="EMBL" id="SEB47442.1"/>
    </source>
</evidence>
<proteinExistence type="predicted"/>
<dbReference type="Gene3D" id="3.40.50.2000">
    <property type="entry name" value="Glycogen Phosphorylase B"/>
    <property type="match status" value="1"/>
</dbReference>
<name>A0A1H4JPA2_9BACT</name>
<protein>
    <submittedName>
        <fullName evidence="2">Glycosyl transferases group 1</fullName>
    </submittedName>
</protein>
<gene>
    <name evidence="2" type="ORF">SAMN05443244_0704</name>
</gene>
<dbReference type="Pfam" id="PF00534">
    <property type="entry name" value="Glycos_transf_1"/>
    <property type="match status" value="1"/>
</dbReference>
<organism evidence="2 3">
    <name type="scientific">Terriglobus roseus</name>
    <dbReference type="NCBI Taxonomy" id="392734"/>
    <lineage>
        <taxon>Bacteria</taxon>
        <taxon>Pseudomonadati</taxon>
        <taxon>Acidobacteriota</taxon>
        <taxon>Terriglobia</taxon>
        <taxon>Terriglobales</taxon>
        <taxon>Acidobacteriaceae</taxon>
        <taxon>Terriglobus</taxon>
    </lineage>
</organism>
<feature type="domain" description="Glycosyl transferase family 1" evidence="1">
    <location>
        <begin position="198"/>
        <end position="345"/>
    </location>
</feature>
<keyword evidence="2" id="KW-0808">Transferase</keyword>
<dbReference type="EMBL" id="FNSD01000001">
    <property type="protein sequence ID" value="SEB47442.1"/>
    <property type="molecule type" value="Genomic_DNA"/>
</dbReference>
<reference evidence="2 3" key="1">
    <citation type="submission" date="2016-10" db="EMBL/GenBank/DDBJ databases">
        <authorList>
            <person name="de Groot N.N."/>
        </authorList>
    </citation>
    <scope>NUCLEOTIDE SEQUENCE [LARGE SCALE GENOMIC DNA]</scope>
    <source>
        <strain evidence="2 3">AB35.6</strain>
    </source>
</reference>
<dbReference type="InterPro" id="IPR001296">
    <property type="entry name" value="Glyco_trans_1"/>
</dbReference>
<evidence type="ECO:0000259" key="1">
    <source>
        <dbReference type="Pfam" id="PF00534"/>
    </source>
</evidence>
<dbReference type="OrthoDB" id="190687at2"/>
<sequence length="431" mass="48710">MIARLKIEAEDFLRYNPTVRNTLARYKIQRAARSEAPNTRAAIASLRDLCAAARLASDGSLVLQAESAIERVLNRINPAEIVWEELLPDPASRRISKGMILKPYVSEREKGVVFVSFENQMARLAKATDLARFASRYTLVVSPSWCPPHSVYTYLFPRVYPDKIITLISNTKDLTYFPRMDSKYSMLPLYASNWVDDREFRPVPKTEKNIDIFMLANFAKYKRHYAFFRALQDVPRSFRIVLNGQSEPGRSRETILDEAGAYGVRDRFELRENVTDQELHDNLVHAKTSVILSLREGSCVAVVEAMFANTPVGMLEHAEIGSRVFITPETGRLLKPAALGAQLTDFVNTSHAYEPRRWVEENGVGCLASSATLNDTLKREALSAGRDWTEDIAPLRWRPNPQFYRPEDAARMQEAHADIEACGLLIGPAAQ</sequence>
<evidence type="ECO:0000313" key="3">
    <source>
        <dbReference type="Proteomes" id="UP000182409"/>
    </source>
</evidence>
<dbReference type="RefSeq" id="WP_074652369.1">
    <property type="nucleotide sequence ID" value="NZ_FNSD01000001.1"/>
</dbReference>
<dbReference type="Proteomes" id="UP000182409">
    <property type="component" value="Unassembled WGS sequence"/>
</dbReference>
<dbReference type="SUPFAM" id="SSF53756">
    <property type="entry name" value="UDP-Glycosyltransferase/glycogen phosphorylase"/>
    <property type="match status" value="1"/>
</dbReference>